<dbReference type="InterPro" id="IPR036397">
    <property type="entry name" value="RNaseH_sf"/>
</dbReference>
<protein>
    <recommendedName>
        <fullName evidence="3">Transposase</fullName>
    </recommendedName>
</protein>
<dbReference type="Proteomes" id="UP000887013">
    <property type="component" value="Unassembled WGS sequence"/>
</dbReference>
<sequence>MLEKYIQGTSKAVYNIYTGDESWIYAYEPETKQQSTVWVFQDEAKPTKVVRGRSTSKQMIACFFGINGHVATVALEQRRTVNSEWGVFPTKIPFSPFEPKMLTSSQITVIWEMVYLIQTATFKQDLLLVEIDAALLRKEKR</sequence>
<comment type="caution">
    <text evidence="1">The sequence shown here is derived from an EMBL/GenBank/DDBJ whole genome shotgun (WGS) entry which is preliminary data.</text>
</comment>
<keyword evidence="2" id="KW-1185">Reference proteome</keyword>
<dbReference type="GO" id="GO:0003676">
    <property type="term" value="F:nucleic acid binding"/>
    <property type="evidence" value="ECO:0007669"/>
    <property type="project" value="InterPro"/>
</dbReference>
<dbReference type="PANTHER" id="PTHR46060:SF1">
    <property type="entry name" value="MARINER MOS1 TRANSPOSASE-LIKE PROTEIN"/>
    <property type="match status" value="1"/>
</dbReference>
<name>A0A8X6QI59_NEPPI</name>
<gene>
    <name evidence="1" type="ORF">NPIL_557581</name>
</gene>
<dbReference type="EMBL" id="BMAW01127218">
    <property type="protein sequence ID" value="GFU20219.1"/>
    <property type="molecule type" value="Genomic_DNA"/>
</dbReference>
<organism evidence="1 2">
    <name type="scientific">Nephila pilipes</name>
    <name type="common">Giant wood spider</name>
    <name type="synonym">Nephila maculata</name>
    <dbReference type="NCBI Taxonomy" id="299642"/>
    <lineage>
        <taxon>Eukaryota</taxon>
        <taxon>Metazoa</taxon>
        <taxon>Ecdysozoa</taxon>
        <taxon>Arthropoda</taxon>
        <taxon>Chelicerata</taxon>
        <taxon>Arachnida</taxon>
        <taxon>Araneae</taxon>
        <taxon>Araneomorphae</taxon>
        <taxon>Entelegynae</taxon>
        <taxon>Araneoidea</taxon>
        <taxon>Nephilidae</taxon>
        <taxon>Nephila</taxon>
    </lineage>
</organism>
<dbReference type="InterPro" id="IPR052709">
    <property type="entry name" value="Transposase-MT_Hybrid"/>
</dbReference>
<dbReference type="PANTHER" id="PTHR46060">
    <property type="entry name" value="MARINER MOS1 TRANSPOSASE-LIKE PROTEIN"/>
    <property type="match status" value="1"/>
</dbReference>
<evidence type="ECO:0000313" key="1">
    <source>
        <dbReference type="EMBL" id="GFU20219.1"/>
    </source>
</evidence>
<dbReference type="AlphaFoldDB" id="A0A8X6QI59"/>
<accession>A0A8X6QI59</accession>
<reference evidence="1" key="1">
    <citation type="submission" date="2020-08" db="EMBL/GenBank/DDBJ databases">
        <title>Multicomponent nature underlies the extraordinary mechanical properties of spider dragline silk.</title>
        <authorList>
            <person name="Kono N."/>
            <person name="Nakamura H."/>
            <person name="Mori M."/>
            <person name="Yoshida Y."/>
            <person name="Ohtoshi R."/>
            <person name="Malay A.D."/>
            <person name="Moran D.A.P."/>
            <person name="Tomita M."/>
            <person name="Numata K."/>
            <person name="Arakawa K."/>
        </authorList>
    </citation>
    <scope>NUCLEOTIDE SEQUENCE</scope>
</reference>
<evidence type="ECO:0008006" key="3">
    <source>
        <dbReference type="Google" id="ProtNLM"/>
    </source>
</evidence>
<evidence type="ECO:0000313" key="2">
    <source>
        <dbReference type="Proteomes" id="UP000887013"/>
    </source>
</evidence>
<proteinExistence type="predicted"/>
<dbReference type="Gene3D" id="3.30.420.10">
    <property type="entry name" value="Ribonuclease H-like superfamily/Ribonuclease H"/>
    <property type="match status" value="1"/>
</dbReference>
<dbReference type="OrthoDB" id="6488370at2759"/>